<dbReference type="SUPFAM" id="SSF50939">
    <property type="entry name" value="Sialidases"/>
    <property type="match status" value="1"/>
</dbReference>
<dbReference type="InterPro" id="IPR036278">
    <property type="entry name" value="Sialidase_sf"/>
</dbReference>
<dbReference type="SUPFAM" id="SSF110296">
    <property type="entry name" value="Oligoxyloglucan reducing end-specific cellobiohydrolase"/>
    <property type="match status" value="2"/>
</dbReference>
<dbReference type="OrthoDB" id="610388at2"/>
<name>A0A172XTE5_9FLAO</name>
<dbReference type="KEGG" id="chh:A0O34_06660"/>
<dbReference type="PANTHER" id="PTHR47199:SF2">
    <property type="entry name" value="PHOTOSYSTEM II STABILITY_ASSEMBLY FACTOR HCF136, CHLOROPLASTIC"/>
    <property type="match status" value="1"/>
</dbReference>
<accession>A0A172XTE5</accession>
<dbReference type="STRING" id="1685010.A0O34_06660"/>
<gene>
    <name evidence="4" type="ORF">A0O34_06660</name>
</gene>
<proteinExistence type="predicted"/>
<organism evidence="4 5">
    <name type="scientific">Chryseobacterium glaciei</name>
    <dbReference type="NCBI Taxonomy" id="1685010"/>
    <lineage>
        <taxon>Bacteria</taxon>
        <taxon>Pseudomonadati</taxon>
        <taxon>Bacteroidota</taxon>
        <taxon>Flavobacteriia</taxon>
        <taxon>Flavobacteriales</taxon>
        <taxon>Weeksellaceae</taxon>
        <taxon>Chryseobacterium group</taxon>
        <taxon>Chryseobacterium</taxon>
    </lineage>
</organism>
<evidence type="ECO:0000313" key="4">
    <source>
        <dbReference type="EMBL" id="ANF50214.1"/>
    </source>
</evidence>
<reference evidence="4 5" key="1">
    <citation type="submission" date="2016-04" db="EMBL/GenBank/DDBJ databases">
        <title>Complete Genome Sequence of Chryseobacterium sp. IHBB 10212.</title>
        <authorList>
            <person name="Pal M."/>
            <person name="Swarnkar M.K."/>
            <person name="Kaushal K."/>
            <person name="Chhibber S."/>
            <person name="Singh A.K."/>
            <person name="Gulati A."/>
        </authorList>
    </citation>
    <scope>NUCLEOTIDE SEQUENCE [LARGE SCALE GENOMIC DNA]</scope>
    <source>
        <strain evidence="4 5">IHBB 10212</strain>
    </source>
</reference>
<dbReference type="InterPro" id="IPR015943">
    <property type="entry name" value="WD40/YVTN_repeat-like_dom_sf"/>
</dbReference>
<evidence type="ECO:0000256" key="2">
    <source>
        <dbReference type="SAM" id="SignalP"/>
    </source>
</evidence>
<dbReference type="InterPro" id="IPR026444">
    <property type="entry name" value="Secre_tail"/>
</dbReference>
<protein>
    <recommendedName>
        <fullName evidence="3">Secretion system C-terminal sorting domain-containing protein</fullName>
    </recommendedName>
</protein>
<keyword evidence="5" id="KW-1185">Reference proteome</keyword>
<dbReference type="EMBL" id="CP015199">
    <property type="protein sequence ID" value="ANF50214.1"/>
    <property type="molecule type" value="Genomic_DNA"/>
</dbReference>
<evidence type="ECO:0000259" key="3">
    <source>
        <dbReference type="Pfam" id="PF18962"/>
    </source>
</evidence>
<dbReference type="AlphaFoldDB" id="A0A172XTE5"/>
<feature type="domain" description="Secretion system C-terminal sorting" evidence="3">
    <location>
        <begin position="620"/>
        <end position="687"/>
    </location>
</feature>
<dbReference type="Gene3D" id="2.130.10.10">
    <property type="entry name" value="YVTN repeat-like/Quinoprotein amine dehydrogenase"/>
    <property type="match status" value="2"/>
</dbReference>
<feature type="chain" id="PRO_5008003739" description="Secretion system C-terminal sorting domain-containing protein" evidence="2">
    <location>
        <begin position="21"/>
        <end position="689"/>
    </location>
</feature>
<dbReference type="NCBIfam" id="TIGR04183">
    <property type="entry name" value="Por_Secre_tail"/>
    <property type="match status" value="1"/>
</dbReference>
<dbReference type="Pfam" id="PF18962">
    <property type="entry name" value="Por_Secre_tail"/>
    <property type="match status" value="1"/>
</dbReference>
<dbReference type="PANTHER" id="PTHR47199">
    <property type="entry name" value="PHOTOSYSTEM II STABILITY/ASSEMBLY FACTOR HCF136, CHLOROPLASTIC"/>
    <property type="match status" value="1"/>
</dbReference>
<feature type="signal peptide" evidence="2">
    <location>
        <begin position="1"/>
        <end position="20"/>
    </location>
</feature>
<evidence type="ECO:0000313" key="5">
    <source>
        <dbReference type="Proteomes" id="UP000077824"/>
    </source>
</evidence>
<keyword evidence="1 2" id="KW-0732">Signal</keyword>
<sequence length="689" mass="76758">MKKTLLFILLQFCVLVFSQAPTLDWQLATPFIRLEQVKKMEILPDGSYLAHKDNDNNDLIITENNGKTWRQINDNSKNVADFTIHNNKGYAIIGGDLRITDPKFSTPGVSYPLPTNTQTIFVLNDNTIFIGSDNSRIHKSTNGGATWVSYIVPTVYQDKIMSVFFTDANTGFCVSDATLGNSFIFKTTNGGQTWVKMNTSSVEFSKIVFKDSMNGIATKYGGNPLYTLDGGNTWNEAAGVGTLNDIKLYNNEYIAIGNPNKLYKTTTGEVWTNTAMYPPVFHVFTCLATHPDFVLAGTNNDTGSSQLRHTIFKSTDLLNWNPLAMKWIYWALYNQAYASEKLAIVPFSYFSQDKGYSWEASRNDFPAGAMNILPDGKGIAIGRSTSQFWKTIDNGLTWTEAISPNTRLTIPAMKPNGDFAIANLGTNSNQFTGYISTYSAAGGWTPPVSVEWEVSSMKFIDNNVGFLVQREKVMKTVDGGLTWAAVTNYPGAIADARNIVFGNSSRVYIGKYYTTNLGATWTSVPSPMSFFKDYEIFSDGTGYAMDLYRDVYKTTNFGASWQKIITTQLLLTPGSTINKVAFAKNYMVAVGATGFYVIDLVTGNLSTNDPKLEINNKIRIYPNPTSSILFFDIKEKIKSIIVFDISGRIFRNIENVKESSIDISDLEKGNYFVKVITEDKTYLEKVIKK</sequence>
<evidence type="ECO:0000256" key="1">
    <source>
        <dbReference type="ARBA" id="ARBA00022729"/>
    </source>
</evidence>
<dbReference type="Proteomes" id="UP000077824">
    <property type="component" value="Chromosome"/>
</dbReference>